<dbReference type="Pfam" id="PF13185">
    <property type="entry name" value="GAF_2"/>
    <property type="match status" value="1"/>
</dbReference>
<gene>
    <name evidence="5" type="ORF">UFOPK1493_00959</name>
</gene>
<dbReference type="PANTHER" id="PTHR44757">
    <property type="entry name" value="DIGUANYLATE CYCLASE DGCP"/>
    <property type="match status" value="1"/>
</dbReference>
<dbReference type="PROSITE" id="PS50113">
    <property type="entry name" value="PAC"/>
    <property type="match status" value="2"/>
</dbReference>
<dbReference type="Pfam" id="PF00990">
    <property type="entry name" value="GGDEF"/>
    <property type="match status" value="2"/>
</dbReference>
<dbReference type="Gene3D" id="3.20.20.450">
    <property type="entry name" value="EAL domain"/>
    <property type="match status" value="1"/>
</dbReference>
<dbReference type="SUPFAM" id="SSF55785">
    <property type="entry name" value="PYP-like sensor domain (PAS domain)"/>
    <property type="match status" value="5"/>
</dbReference>
<dbReference type="InterPro" id="IPR043128">
    <property type="entry name" value="Rev_trsase/Diguanyl_cyclase"/>
</dbReference>
<feature type="domain" description="PAS" evidence="1">
    <location>
        <begin position="464"/>
        <end position="528"/>
    </location>
</feature>
<dbReference type="CDD" id="cd01948">
    <property type="entry name" value="EAL"/>
    <property type="match status" value="1"/>
</dbReference>
<reference evidence="5" key="1">
    <citation type="submission" date="2020-05" db="EMBL/GenBank/DDBJ databases">
        <authorList>
            <person name="Chiriac C."/>
            <person name="Salcher M."/>
            <person name="Ghai R."/>
            <person name="Kavagutti S V."/>
        </authorList>
    </citation>
    <scope>NUCLEOTIDE SEQUENCE</scope>
</reference>
<feature type="domain" description="PAS" evidence="1">
    <location>
        <begin position="898"/>
        <end position="968"/>
    </location>
</feature>
<feature type="domain" description="PAS" evidence="1">
    <location>
        <begin position="1193"/>
        <end position="1248"/>
    </location>
</feature>
<protein>
    <submittedName>
        <fullName evidence="5">Unannotated protein</fullName>
    </submittedName>
</protein>
<dbReference type="PROSITE" id="PS50887">
    <property type="entry name" value="GGDEF"/>
    <property type="match status" value="2"/>
</dbReference>
<evidence type="ECO:0000313" key="5">
    <source>
        <dbReference type="EMBL" id="CAB4549771.1"/>
    </source>
</evidence>
<dbReference type="InterPro" id="IPR000014">
    <property type="entry name" value="PAS"/>
</dbReference>
<evidence type="ECO:0000259" key="4">
    <source>
        <dbReference type="PROSITE" id="PS50887"/>
    </source>
</evidence>
<feature type="domain" description="GGDEF" evidence="4">
    <location>
        <begin position="1649"/>
        <end position="1781"/>
    </location>
</feature>
<dbReference type="InterPro" id="IPR000700">
    <property type="entry name" value="PAS-assoc_C"/>
</dbReference>
<dbReference type="Pfam" id="PF00563">
    <property type="entry name" value="EAL"/>
    <property type="match status" value="1"/>
</dbReference>
<sequence>MRVNRSTPRGITAPNRPATGTIVARADAVRLLDQAQQAQRSVGLVHLDLDRFHQVNSQWGHQAGDSVLEQLGPRLASVLPRGSVVCASDGDAFVAVVPDADSRLATAVAERMLQAVSEPIAVGPSTTIIVRATAGVAWSVEQDERIDLLEHAYLACRRAKATAPGTVVGYEYFLGEQAQRRQRTEEGLRRAITNDELRLFVQPEIDLRDGRVIGVEALIRWQHPTDGLLAPAAFLPDAEAAGLMSMLGAWVVDAAIDLAERWRTARGGDPLRVWVNLAAQQLADGDGVRRAVQTALDQGRITPRCIGFEVTESSVLDDLEVATGVLMDLRRLGLEIALDDFGTGYSSMSYLRRLPVTAVKIDRSFVQGVGDSLTDEAIVEAVIDLSHALGLRVVAEGVEDSHQATTLMRMGADNAQGYHFGRPVPPEELEPLVDLPWCGAEPPAVEPDPAVRRAEQLPGFGSPRARLLMAALDSTLDAVIVTTASGGDEVSPPIVYVNEAFEHETGLRSRDVLGATMRGLLPRTVAPEVLTWFADAYGAGVAATREIPARRSDGTTFLAEITISPITDERGVHTHWLHVRRDLTARLAAENDRRRFQHLIEQTTSLVFIAERGGALVYANAAQRRALGLGLDEPLDGLTTAGLFTSDQQRQIEEVILPALRATRVWQGESVFVNRVTGERTEVVADVQWVEDPYRPGTRFFAAVCRDVTDEHRAAASARRRRTLGDFAARVAQSALEQDRDEFMAGLDLLSSDLCELLGADFAFLDSIDLDRDVLRPIGGWAGADYPSGDPVPAEIPLDRLRHWVAHLSRTSGVSESWRIGPAPWSQELRDTFPGDLGGAALVTPLRVGGVLLGVLGVASIDEHRRWDELERETVQQVADTLANLLARLRDADALHASERRLGAMLANVRDVLIVIDRDGCIRYVNESMQTALGRSPADVVDQHFIALVHPDDRARAIEAFGMQVAGLVAGPMELRVLHADGSAVWFDVDSSAEDPVVGGFMISLRDVSLRHLAEERALRHAAHERVLLELSQWALRVSPEDVVTGLHHQLELLGRTLGTDSAFTALLDGDRIRNIAGWSQNASPSSYELPDHDRALPALVARYRTFEPLVVDDIEQREGDWVEEWRSFPVADRAGLNVPLVSGGRCLGNLGVAMSDTPRRWLDDEIALVERVAGTVAALVARREVEAELRRSEARLAALLDGAHDVVVVVDDDGVVRYVNGAIRRSLGYEPSDLLGRSIGEVVVEDDGPLAVERLADLRRGVPTPMTVVRVRARNGRVVAWEVTSGTGRDPEAGGCVLACRDVTARLDEEAASDRWVAMLRCAFEIAQTALDVDSLEFIEQLPVVCEQIARLLGVEVVYVDQLDEERRVITNLGGWVTPGCGNSLHSGTDIPFTALPHWLERLRTGEPVVVEELRASDEAWVGEEVDVMGRGGGMATVAMSAAGELMGVLGAAMVDRPRAWTDDEVTFLRIVAETVAHVLERSRLDEALRRSEARFRLLSETAADLVILVDLEGVFRYVSPSSMDVVGIPPHELVGTKVEDRIHPDDVIAAWDNMPRLIRQGWTVSEMRIRRVDGTYIWVANSTSTVTDPATGAVTGFRASVRDITDRKRLEAELEHQALHDPLTGLANRILLQRRLEIEVAREDPSRHVSVLLLDLDDFKQVNDTHGHAMGDEALCVVAARLRRQTRPGDTLARTGGDEFVVLCPSTDEDAAVRLAQRIVDAVADPISIADVTLQVGVSVGVAHRDGRLADADALLIEADRAMYAAKRTGRSRVGVADRVVG</sequence>
<dbReference type="SMART" id="SM00052">
    <property type="entry name" value="EAL"/>
    <property type="match status" value="1"/>
</dbReference>
<dbReference type="SMART" id="SM00086">
    <property type="entry name" value="PAC"/>
    <property type="match status" value="4"/>
</dbReference>
<dbReference type="InterPro" id="IPR029016">
    <property type="entry name" value="GAF-like_dom_sf"/>
</dbReference>
<dbReference type="InterPro" id="IPR029787">
    <property type="entry name" value="Nucleotide_cyclase"/>
</dbReference>
<dbReference type="Gene3D" id="3.30.450.20">
    <property type="entry name" value="PAS domain"/>
    <property type="match status" value="5"/>
</dbReference>
<dbReference type="Gene3D" id="3.30.450.40">
    <property type="match status" value="3"/>
</dbReference>
<dbReference type="InterPro" id="IPR003018">
    <property type="entry name" value="GAF"/>
</dbReference>
<dbReference type="PANTHER" id="PTHR44757:SF2">
    <property type="entry name" value="BIOFILM ARCHITECTURE MAINTENANCE PROTEIN MBAA"/>
    <property type="match status" value="1"/>
</dbReference>
<feature type="domain" description="GGDEF" evidence="4">
    <location>
        <begin position="40"/>
        <end position="172"/>
    </location>
</feature>
<accession>A0A6J6CEH2</accession>
<dbReference type="PROSITE" id="PS50883">
    <property type="entry name" value="EAL"/>
    <property type="match status" value="1"/>
</dbReference>
<dbReference type="SUPFAM" id="SSF141868">
    <property type="entry name" value="EAL domain-like"/>
    <property type="match status" value="1"/>
</dbReference>
<dbReference type="NCBIfam" id="TIGR00229">
    <property type="entry name" value="sensory_box"/>
    <property type="match status" value="5"/>
</dbReference>
<organism evidence="5">
    <name type="scientific">freshwater metagenome</name>
    <dbReference type="NCBI Taxonomy" id="449393"/>
    <lineage>
        <taxon>unclassified sequences</taxon>
        <taxon>metagenomes</taxon>
        <taxon>ecological metagenomes</taxon>
    </lineage>
</organism>
<evidence type="ECO:0000259" key="2">
    <source>
        <dbReference type="PROSITE" id="PS50113"/>
    </source>
</evidence>
<evidence type="ECO:0000259" key="3">
    <source>
        <dbReference type="PROSITE" id="PS50883"/>
    </source>
</evidence>
<feature type="domain" description="PAS" evidence="1">
    <location>
        <begin position="1493"/>
        <end position="1563"/>
    </location>
</feature>
<dbReference type="InterPro" id="IPR001610">
    <property type="entry name" value="PAC"/>
</dbReference>
<dbReference type="SMART" id="SM00091">
    <property type="entry name" value="PAS"/>
    <property type="match status" value="5"/>
</dbReference>
<dbReference type="Pfam" id="PF13426">
    <property type="entry name" value="PAS_9"/>
    <property type="match status" value="1"/>
</dbReference>
<dbReference type="InterPro" id="IPR052155">
    <property type="entry name" value="Biofilm_reg_signaling"/>
</dbReference>
<dbReference type="Pfam" id="PF00989">
    <property type="entry name" value="PAS"/>
    <property type="match status" value="2"/>
</dbReference>
<dbReference type="EMBL" id="CAEZSR010000024">
    <property type="protein sequence ID" value="CAB4549771.1"/>
    <property type="molecule type" value="Genomic_DNA"/>
</dbReference>
<dbReference type="InterPro" id="IPR013767">
    <property type="entry name" value="PAS_fold"/>
</dbReference>
<evidence type="ECO:0000259" key="1">
    <source>
        <dbReference type="PROSITE" id="PS50112"/>
    </source>
</evidence>
<dbReference type="NCBIfam" id="TIGR00254">
    <property type="entry name" value="GGDEF"/>
    <property type="match status" value="2"/>
</dbReference>
<dbReference type="CDD" id="cd01949">
    <property type="entry name" value="GGDEF"/>
    <property type="match status" value="2"/>
</dbReference>
<dbReference type="GO" id="GO:0006355">
    <property type="term" value="P:regulation of DNA-templated transcription"/>
    <property type="evidence" value="ECO:0007669"/>
    <property type="project" value="InterPro"/>
</dbReference>
<dbReference type="Gene3D" id="3.30.70.270">
    <property type="match status" value="2"/>
</dbReference>
<proteinExistence type="predicted"/>
<dbReference type="Pfam" id="PF08447">
    <property type="entry name" value="PAS_3"/>
    <property type="match status" value="1"/>
</dbReference>
<dbReference type="InterPro" id="IPR013655">
    <property type="entry name" value="PAS_fold_3"/>
</dbReference>
<dbReference type="InterPro" id="IPR000160">
    <property type="entry name" value="GGDEF_dom"/>
</dbReference>
<dbReference type="Pfam" id="PF01590">
    <property type="entry name" value="GAF"/>
    <property type="match status" value="2"/>
</dbReference>
<feature type="domain" description="PAS" evidence="1">
    <location>
        <begin position="592"/>
        <end position="663"/>
    </location>
</feature>
<dbReference type="InterPro" id="IPR001633">
    <property type="entry name" value="EAL_dom"/>
</dbReference>
<dbReference type="PROSITE" id="PS50112">
    <property type="entry name" value="PAS"/>
    <property type="match status" value="5"/>
</dbReference>
<name>A0A6J6CEH2_9ZZZZ</name>
<dbReference type="CDD" id="cd00130">
    <property type="entry name" value="PAS"/>
    <property type="match status" value="4"/>
</dbReference>
<feature type="domain" description="PAC" evidence="2">
    <location>
        <begin position="1565"/>
        <end position="1618"/>
    </location>
</feature>
<dbReference type="FunFam" id="3.30.70.270:FF:000001">
    <property type="entry name" value="Diguanylate cyclase domain protein"/>
    <property type="match status" value="1"/>
</dbReference>
<dbReference type="InterPro" id="IPR035919">
    <property type="entry name" value="EAL_sf"/>
</dbReference>
<dbReference type="SMART" id="SM00267">
    <property type="entry name" value="GGDEF"/>
    <property type="match status" value="2"/>
</dbReference>
<dbReference type="SUPFAM" id="SSF55781">
    <property type="entry name" value="GAF domain-like"/>
    <property type="match status" value="3"/>
</dbReference>
<dbReference type="InterPro" id="IPR035965">
    <property type="entry name" value="PAS-like_dom_sf"/>
</dbReference>
<feature type="domain" description="EAL" evidence="3">
    <location>
        <begin position="181"/>
        <end position="437"/>
    </location>
</feature>
<dbReference type="SMART" id="SM00065">
    <property type="entry name" value="GAF"/>
    <property type="match status" value="3"/>
</dbReference>
<feature type="domain" description="PAC" evidence="2">
    <location>
        <begin position="543"/>
        <end position="595"/>
    </location>
</feature>
<dbReference type="SUPFAM" id="SSF55073">
    <property type="entry name" value="Nucleotide cyclase"/>
    <property type="match status" value="2"/>
</dbReference>